<gene>
    <name evidence="1" type="ORF">T12_13887</name>
</gene>
<keyword evidence="2" id="KW-1185">Reference proteome</keyword>
<evidence type="ECO:0000313" key="2">
    <source>
        <dbReference type="Proteomes" id="UP000054783"/>
    </source>
</evidence>
<dbReference type="EMBL" id="JYDQ01000093">
    <property type="protein sequence ID" value="KRY15583.1"/>
    <property type="molecule type" value="Genomic_DNA"/>
</dbReference>
<dbReference type="AlphaFoldDB" id="A0A0V0ZSW8"/>
<evidence type="ECO:0000313" key="1">
    <source>
        <dbReference type="EMBL" id="KRY15583.1"/>
    </source>
</evidence>
<reference evidence="1 2" key="1">
    <citation type="submission" date="2015-01" db="EMBL/GenBank/DDBJ databases">
        <title>Evolution of Trichinella species and genotypes.</title>
        <authorList>
            <person name="Korhonen P.K."/>
            <person name="Edoardo P."/>
            <person name="Giuseppe L.R."/>
            <person name="Gasser R.B."/>
        </authorList>
    </citation>
    <scope>NUCLEOTIDE SEQUENCE [LARGE SCALE GENOMIC DNA]</scope>
    <source>
        <strain evidence="1">ISS2496</strain>
    </source>
</reference>
<name>A0A0V0ZSW8_9BILA</name>
<accession>A0A0V0ZSW8</accession>
<dbReference type="Proteomes" id="UP000054783">
    <property type="component" value="Unassembled WGS sequence"/>
</dbReference>
<comment type="caution">
    <text evidence="1">The sequence shown here is derived from an EMBL/GenBank/DDBJ whole genome shotgun (WGS) entry which is preliminary data.</text>
</comment>
<protein>
    <submittedName>
        <fullName evidence="1">Uncharacterized protein</fullName>
    </submittedName>
</protein>
<sequence>MNSFLIIKHACTATNTVMRIPGFRLVHFVRVHKPPYQPSVEYEQADSKPNSMNINNEKMTPFAVSAVAGKFISNVSKLVVIVVDVLIGLEQKLIM</sequence>
<organism evidence="1 2">
    <name type="scientific">Trichinella patagoniensis</name>
    <dbReference type="NCBI Taxonomy" id="990121"/>
    <lineage>
        <taxon>Eukaryota</taxon>
        <taxon>Metazoa</taxon>
        <taxon>Ecdysozoa</taxon>
        <taxon>Nematoda</taxon>
        <taxon>Enoplea</taxon>
        <taxon>Dorylaimia</taxon>
        <taxon>Trichinellida</taxon>
        <taxon>Trichinellidae</taxon>
        <taxon>Trichinella</taxon>
    </lineage>
</organism>
<proteinExistence type="predicted"/>